<evidence type="ECO:0000313" key="6">
    <source>
        <dbReference type="EMBL" id="KAK9276647.1"/>
    </source>
</evidence>
<keyword evidence="2 3" id="KW-0408">Iron</keyword>
<dbReference type="SUPFAM" id="SSF48264">
    <property type="entry name" value="Cytochrome P450"/>
    <property type="match status" value="1"/>
</dbReference>
<evidence type="ECO:0000256" key="2">
    <source>
        <dbReference type="ARBA" id="ARBA00023004"/>
    </source>
</evidence>
<dbReference type="PROSITE" id="PS00086">
    <property type="entry name" value="CYTOCHROME_P450"/>
    <property type="match status" value="1"/>
</dbReference>
<evidence type="ECO:0000256" key="4">
    <source>
        <dbReference type="RuleBase" id="RU000461"/>
    </source>
</evidence>
<dbReference type="InterPro" id="IPR002403">
    <property type="entry name" value="Cyt_P450_E_grp-IV"/>
</dbReference>
<dbReference type="AlphaFoldDB" id="A0AAP0REG5"/>
<feature type="binding site" description="axial binding residue" evidence="3">
    <location>
        <position position="45"/>
    </location>
    <ligand>
        <name>heme</name>
        <dbReference type="ChEBI" id="CHEBI:30413"/>
    </ligand>
    <ligandPart>
        <name>Fe</name>
        <dbReference type="ChEBI" id="CHEBI:18248"/>
    </ligandPart>
</feature>
<comment type="similarity">
    <text evidence="4">Belongs to the cytochrome P450 family.</text>
</comment>
<organism evidence="5 7">
    <name type="scientific">Liquidambar formosana</name>
    <name type="common">Formosan gum</name>
    <dbReference type="NCBI Taxonomy" id="63359"/>
    <lineage>
        <taxon>Eukaryota</taxon>
        <taxon>Viridiplantae</taxon>
        <taxon>Streptophyta</taxon>
        <taxon>Embryophyta</taxon>
        <taxon>Tracheophyta</taxon>
        <taxon>Spermatophyta</taxon>
        <taxon>Magnoliopsida</taxon>
        <taxon>eudicotyledons</taxon>
        <taxon>Gunneridae</taxon>
        <taxon>Pentapetalae</taxon>
        <taxon>Saxifragales</taxon>
        <taxon>Altingiaceae</taxon>
        <taxon>Liquidambar</taxon>
    </lineage>
</organism>
<accession>A0AAP0REG5</accession>
<dbReference type="GO" id="GO:0004497">
    <property type="term" value="F:monooxygenase activity"/>
    <property type="evidence" value="ECO:0007669"/>
    <property type="project" value="UniProtKB-KW"/>
</dbReference>
<keyword evidence="1 3" id="KW-0479">Metal-binding</keyword>
<gene>
    <name evidence="5" type="ORF">L1049_005897</name>
    <name evidence="6" type="ORF">L1049_006183</name>
</gene>
<protein>
    <recommendedName>
        <fullName evidence="8">Cytochrome P450</fullName>
    </recommendedName>
</protein>
<name>A0AAP0REG5_LIQFO</name>
<dbReference type="EMBL" id="JBBPBK010000010">
    <property type="protein sequence ID" value="KAK9276364.1"/>
    <property type="molecule type" value="Genomic_DNA"/>
</dbReference>
<dbReference type="Proteomes" id="UP001415857">
    <property type="component" value="Unassembled WGS sequence"/>
</dbReference>
<reference evidence="5 7" key="1">
    <citation type="journal article" date="2024" name="Plant J.">
        <title>Genome sequences and population genomics reveal climatic adaptation and genomic divergence between two closely related sweetgum species.</title>
        <authorList>
            <person name="Xu W.Q."/>
            <person name="Ren C.Q."/>
            <person name="Zhang X.Y."/>
            <person name="Comes H.P."/>
            <person name="Liu X.H."/>
            <person name="Li Y.G."/>
            <person name="Kettle C.J."/>
            <person name="Jalonen R."/>
            <person name="Gaisberger H."/>
            <person name="Ma Y.Z."/>
            <person name="Qiu Y.X."/>
        </authorList>
    </citation>
    <scope>NUCLEOTIDE SEQUENCE [LARGE SCALE GENOMIC DNA]</scope>
    <source>
        <strain evidence="5">Hangzhou</strain>
    </source>
</reference>
<dbReference type="GO" id="GO:0020037">
    <property type="term" value="F:heme binding"/>
    <property type="evidence" value="ECO:0007669"/>
    <property type="project" value="InterPro"/>
</dbReference>
<dbReference type="InterPro" id="IPR017972">
    <property type="entry name" value="Cyt_P450_CS"/>
</dbReference>
<dbReference type="Gene3D" id="1.10.630.10">
    <property type="entry name" value="Cytochrome P450"/>
    <property type="match status" value="1"/>
</dbReference>
<dbReference type="GO" id="GO:0005506">
    <property type="term" value="F:iron ion binding"/>
    <property type="evidence" value="ECO:0007669"/>
    <property type="project" value="InterPro"/>
</dbReference>
<evidence type="ECO:0000256" key="1">
    <source>
        <dbReference type="ARBA" id="ARBA00022723"/>
    </source>
</evidence>
<keyword evidence="4" id="KW-0560">Oxidoreductase</keyword>
<dbReference type="EMBL" id="JBBPBK010000010">
    <property type="protein sequence ID" value="KAK9276647.1"/>
    <property type="molecule type" value="Genomic_DNA"/>
</dbReference>
<keyword evidence="4" id="KW-0503">Monooxygenase</keyword>
<evidence type="ECO:0000313" key="7">
    <source>
        <dbReference type="Proteomes" id="UP001415857"/>
    </source>
</evidence>
<dbReference type="InterPro" id="IPR001128">
    <property type="entry name" value="Cyt_P450"/>
</dbReference>
<dbReference type="PANTHER" id="PTHR47951:SF7">
    <property type="entry name" value="FLAVONOID 3',5'-HYDROXYLASE-LIKE ISOFORM X1"/>
    <property type="match status" value="1"/>
</dbReference>
<comment type="cofactor">
    <cofactor evidence="3">
        <name>heme</name>
        <dbReference type="ChEBI" id="CHEBI:30413"/>
    </cofactor>
</comment>
<evidence type="ECO:0000256" key="3">
    <source>
        <dbReference type="PIRSR" id="PIRSR602403-1"/>
    </source>
</evidence>
<proteinExistence type="inferred from homology"/>
<dbReference type="Pfam" id="PF00067">
    <property type="entry name" value="p450"/>
    <property type="match status" value="1"/>
</dbReference>
<reference evidence="5" key="2">
    <citation type="submission" date="2024-04" db="EMBL/GenBank/DDBJ databases">
        <authorList>
            <person name="Xu W."/>
            <person name="Ren C."/>
        </authorList>
    </citation>
    <scope>NUCLEOTIDE SEQUENCE</scope>
    <source>
        <strain evidence="5">Hangzhou</strain>
        <tissue evidence="5">Leaves</tissue>
    </source>
</reference>
<evidence type="ECO:0008006" key="8">
    <source>
        <dbReference type="Google" id="ProtNLM"/>
    </source>
</evidence>
<dbReference type="PRINTS" id="PR00465">
    <property type="entry name" value="EP450IV"/>
</dbReference>
<sequence>MHRDPQVWDNPSEFKPERFLIDPSRWDYSGNNFQYLPFGSGRRICPGIPLAERMLVYVLASLLHSFEWQLPKGNDLDLSEKFGIVLKKKIPLIAIPARRLSRLELYTK</sequence>
<keyword evidence="7" id="KW-1185">Reference proteome</keyword>
<dbReference type="GO" id="GO:0016705">
    <property type="term" value="F:oxidoreductase activity, acting on paired donors, with incorporation or reduction of molecular oxygen"/>
    <property type="evidence" value="ECO:0007669"/>
    <property type="project" value="InterPro"/>
</dbReference>
<comment type="caution">
    <text evidence="5">The sequence shown here is derived from an EMBL/GenBank/DDBJ whole genome shotgun (WGS) entry which is preliminary data.</text>
</comment>
<evidence type="ECO:0000313" key="5">
    <source>
        <dbReference type="EMBL" id="KAK9276364.1"/>
    </source>
</evidence>
<dbReference type="InterPro" id="IPR036396">
    <property type="entry name" value="Cyt_P450_sf"/>
</dbReference>
<keyword evidence="3 4" id="KW-0349">Heme</keyword>
<dbReference type="PANTHER" id="PTHR47951">
    <property type="entry name" value="OS08G0547900 PROTEIN"/>
    <property type="match status" value="1"/>
</dbReference>